<sequence>MARENWKRMVGAVAGLAMAAAVGLAAPASAYAIGGGDTAFDCQTDQEDWETGEMLPKCIAAVGNTPYYTMAEAVAAAKNGGTIRLLSPLDEAVTESVVIPADADITLDLAGKTIVNTAGKHTIVNRGKLVITDSSAKHTGTVDNVSNGKAAIVNYAGASITLDGGNYTRSAEASKLTDPSTGTASANGNSYYVLKNFGTMTIQGSSVVRFSAKNAGYGSSLIANGWYNSSDTDGDAATNKYGIAEATLTIAGGTMTGGRIVVKNDDYGVLDMTGGTIIQPTSQFYALLTYHKATVTGGSITAPLYPLGASGVRNAAGDAGQTTVGGTAAITSTNGYAMRAMDNGTLTVTGGTFTSGNGKGVTERLASSLGTPTVAISGGTFNVAPASGELAEGFEPTRNEDGTFGVTAASNRFDIAPYRAASGYTAPDAPEGQVFAGWYADAALTTPVAADVTSGYAYARFLPVSDVIEFRGGSLRLDYGSDDYAKTSLRFGYRMPKALGLTSSAVKWTYEIAGKTYGADAKNPYDDGTYIVNNLVFTGVPLASYATDITVTASWTFTTADGTTVTATETAGDTRSVRQVAKAVVADASAGETVKAYAQGLLDAMGA</sequence>
<keyword evidence="3" id="KW-1185">Reference proteome</keyword>
<keyword evidence="1" id="KW-0732">Signal</keyword>
<dbReference type="OrthoDB" id="3223614at2"/>
<comment type="caution">
    <text evidence="2">The sequence shown here is derived from an EMBL/GenBank/DDBJ whole genome shotgun (WGS) entry which is preliminary data.</text>
</comment>
<gene>
    <name evidence="2" type="ORF">Uis4E_1405</name>
</gene>
<reference evidence="2 3" key="1">
    <citation type="submission" date="2017-07" db="EMBL/GenBank/DDBJ databases">
        <title>Bifidobacterium novel species.</title>
        <authorList>
            <person name="Lugli G.A."/>
            <person name="Milani C."/>
            <person name="Duranti S."/>
            <person name="Mangifesta M."/>
        </authorList>
    </citation>
    <scope>NUCLEOTIDE SEQUENCE [LARGE SCALE GENOMIC DNA]</scope>
    <source>
        <strain evidence="2 3">77</strain>
    </source>
</reference>
<organism evidence="2 3">
    <name type="scientific">Bifidobacterium parmae</name>
    <dbReference type="NCBI Taxonomy" id="361854"/>
    <lineage>
        <taxon>Bacteria</taxon>
        <taxon>Bacillati</taxon>
        <taxon>Actinomycetota</taxon>
        <taxon>Actinomycetes</taxon>
        <taxon>Bifidobacteriales</taxon>
        <taxon>Bifidobacteriaceae</taxon>
        <taxon>Bifidobacterium</taxon>
    </lineage>
</organism>
<evidence type="ECO:0000313" key="2">
    <source>
        <dbReference type="EMBL" id="PLS27719.1"/>
    </source>
</evidence>
<name>A0A2N5J0H8_9BIFI</name>
<evidence type="ECO:0000256" key="1">
    <source>
        <dbReference type="SAM" id="SignalP"/>
    </source>
</evidence>
<feature type="chain" id="PRO_5038419912" evidence="1">
    <location>
        <begin position="33"/>
        <end position="607"/>
    </location>
</feature>
<protein>
    <submittedName>
        <fullName evidence="2">Cell adhesion protein</fullName>
    </submittedName>
</protein>
<dbReference type="Gene3D" id="2.160.20.20">
    <property type="match status" value="1"/>
</dbReference>
<dbReference type="EMBL" id="NMWT01000020">
    <property type="protein sequence ID" value="PLS27719.1"/>
    <property type="molecule type" value="Genomic_DNA"/>
</dbReference>
<dbReference type="RefSeq" id="WP_133125422.1">
    <property type="nucleotide sequence ID" value="NZ_NMWT01000020.1"/>
</dbReference>
<dbReference type="AlphaFoldDB" id="A0A2N5J0H8"/>
<dbReference type="Proteomes" id="UP000235034">
    <property type="component" value="Unassembled WGS sequence"/>
</dbReference>
<dbReference type="InterPro" id="IPR012332">
    <property type="entry name" value="Autotransporter_pectin_lyase_C"/>
</dbReference>
<proteinExistence type="predicted"/>
<feature type="signal peptide" evidence="1">
    <location>
        <begin position="1"/>
        <end position="32"/>
    </location>
</feature>
<evidence type="ECO:0000313" key="3">
    <source>
        <dbReference type="Proteomes" id="UP000235034"/>
    </source>
</evidence>
<accession>A0A2N5J0H8</accession>